<dbReference type="STRING" id="180332.GCA_000797495_04061"/>
<evidence type="ECO:0000313" key="3">
    <source>
        <dbReference type="EMBL" id="TLD00389.1"/>
    </source>
</evidence>
<feature type="region of interest" description="Disordered" evidence="1">
    <location>
        <begin position="120"/>
        <end position="139"/>
    </location>
</feature>
<comment type="caution">
    <text evidence="3">The sequence shown here is derived from an EMBL/GenBank/DDBJ whole genome shotgun (WGS) entry which is preliminary data.</text>
</comment>
<keyword evidence="4" id="KW-1185">Reference proteome</keyword>
<protein>
    <submittedName>
        <fullName evidence="3">ABC-type transport system involved in multi-copper enzyme maturation, permease component</fullName>
    </submittedName>
</protein>
<evidence type="ECO:0000256" key="2">
    <source>
        <dbReference type="SAM" id="Phobius"/>
    </source>
</evidence>
<sequence length="421" mass="47520">MFLSLLGKECKQIFKSLIFYLYLIILAVFVTSQMEEFSIITKPQPGQESYGMKESSDPKEIMEATTGKLMRDWYNNSYAAYPIGFYKSVSLDKEDYNRVAEILEEVTGKTEEDLVRDLQADSPNSSNQTQQGTIMPPMSGRTVISDTITYEQFEQLMKEVDSILGANGSSYYAPEKMSRNAMVPMNYEEALIEYQQIIDVDHVTGAFARIFCDYMVLMLAILPVFLAVTRGIRDKRAGASGLIYSRKASSVSIVLSRYLATLIMSMIPVVILSISPMMEGIYYARTLGVSADVFSYMKYILGWLFPTAMMVVSIGFFFTELTDSALGILIQGIWWFIDINSAVKNGLVGGFGLHLAPRWNTVGEGEKFLEEYQGLLTNRIFFTVLAVVLLIATIFIYEWKRKGIWKFNGIVYRSGKSKSEA</sequence>
<feature type="transmembrane region" description="Helical" evidence="2">
    <location>
        <begin position="12"/>
        <end position="30"/>
    </location>
</feature>
<evidence type="ECO:0000313" key="4">
    <source>
        <dbReference type="Proteomes" id="UP000306509"/>
    </source>
</evidence>
<dbReference type="AlphaFoldDB" id="A0A4U8Q7A7"/>
<organism evidence="3 4">
    <name type="scientific">Robinsoniella peoriensis</name>
    <dbReference type="NCBI Taxonomy" id="180332"/>
    <lineage>
        <taxon>Bacteria</taxon>
        <taxon>Bacillati</taxon>
        <taxon>Bacillota</taxon>
        <taxon>Clostridia</taxon>
        <taxon>Lachnospirales</taxon>
        <taxon>Lachnospiraceae</taxon>
        <taxon>Robinsoniella</taxon>
    </lineage>
</organism>
<accession>A0A4U8Q7A7</accession>
<keyword evidence="2" id="KW-0472">Membrane</keyword>
<evidence type="ECO:0000256" key="1">
    <source>
        <dbReference type="SAM" id="MobiDB-lite"/>
    </source>
</evidence>
<feature type="compositionally biased region" description="Polar residues" evidence="1">
    <location>
        <begin position="121"/>
        <end position="133"/>
    </location>
</feature>
<gene>
    <name evidence="3" type="ORF">DSM106044_02697</name>
</gene>
<keyword evidence="2" id="KW-0812">Transmembrane</keyword>
<keyword evidence="2" id="KW-1133">Transmembrane helix</keyword>
<reference evidence="3 4" key="1">
    <citation type="journal article" date="2019" name="Anaerobe">
        <title>Detection of Robinsoniella peoriensis in multiple bone samples of a trauma patient.</title>
        <authorList>
            <person name="Schrottner P."/>
            <person name="Hartwich K."/>
            <person name="Bunk B."/>
            <person name="Schober I."/>
            <person name="Helbig S."/>
            <person name="Rudolph W.W."/>
            <person name="Gunzer F."/>
        </authorList>
    </citation>
    <scope>NUCLEOTIDE SEQUENCE [LARGE SCALE GENOMIC DNA]</scope>
    <source>
        <strain evidence="3 4">DSM 106044</strain>
    </source>
</reference>
<dbReference type="RefSeq" id="WP_138002605.1">
    <property type="nucleotide sequence ID" value="NZ_QGQD01000055.1"/>
</dbReference>
<name>A0A4U8Q7A7_9FIRM</name>
<feature type="transmembrane region" description="Helical" evidence="2">
    <location>
        <begin position="253"/>
        <end position="276"/>
    </location>
</feature>
<dbReference type="Proteomes" id="UP000306509">
    <property type="component" value="Unassembled WGS sequence"/>
</dbReference>
<proteinExistence type="predicted"/>
<dbReference type="EMBL" id="QGQD01000055">
    <property type="protein sequence ID" value="TLD00389.1"/>
    <property type="molecule type" value="Genomic_DNA"/>
</dbReference>
<feature type="transmembrane region" description="Helical" evidence="2">
    <location>
        <begin position="214"/>
        <end position="232"/>
    </location>
</feature>
<feature type="transmembrane region" description="Helical" evidence="2">
    <location>
        <begin position="380"/>
        <end position="397"/>
    </location>
</feature>
<feature type="transmembrane region" description="Helical" evidence="2">
    <location>
        <begin position="296"/>
        <end position="318"/>
    </location>
</feature>